<gene>
    <name evidence="6" type="ORF">B0A52_03856</name>
</gene>
<dbReference type="InterPro" id="IPR051617">
    <property type="entry name" value="UNC-93-like_regulator"/>
</dbReference>
<dbReference type="GO" id="GO:0016020">
    <property type="term" value="C:membrane"/>
    <property type="evidence" value="ECO:0007669"/>
    <property type="project" value="UniProtKB-SubCell"/>
</dbReference>
<evidence type="ECO:0000256" key="5">
    <source>
        <dbReference type="SAM" id="Phobius"/>
    </source>
</evidence>
<feature type="transmembrane region" description="Helical" evidence="5">
    <location>
        <begin position="216"/>
        <end position="239"/>
    </location>
</feature>
<feature type="transmembrane region" description="Helical" evidence="5">
    <location>
        <begin position="280"/>
        <end position="303"/>
    </location>
</feature>
<dbReference type="AlphaFoldDB" id="A0A438N7F1"/>
<dbReference type="InterPro" id="IPR036259">
    <property type="entry name" value="MFS_trans_sf"/>
</dbReference>
<name>A0A438N7F1_EXOME</name>
<evidence type="ECO:0000256" key="3">
    <source>
        <dbReference type="ARBA" id="ARBA00022989"/>
    </source>
</evidence>
<organism evidence="6 7">
    <name type="scientific">Exophiala mesophila</name>
    <name type="common">Black yeast-like fungus</name>
    <dbReference type="NCBI Taxonomy" id="212818"/>
    <lineage>
        <taxon>Eukaryota</taxon>
        <taxon>Fungi</taxon>
        <taxon>Dikarya</taxon>
        <taxon>Ascomycota</taxon>
        <taxon>Pezizomycotina</taxon>
        <taxon>Eurotiomycetes</taxon>
        <taxon>Chaetothyriomycetidae</taxon>
        <taxon>Chaetothyriales</taxon>
        <taxon>Herpotrichiellaceae</taxon>
        <taxon>Exophiala</taxon>
    </lineage>
</organism>
<feature type="transmembrane region" description="Helical" evidence="5">
    <location>
        <begin position="124"/>
        <end position="147"/>
    </location>
</feature>
<reference evidence="6 7" key="1">
    <citation type="submission" date="2017-03" db="EMBL/GenBank/DDBJ databases">
        <title>Genomes of endolithic fungi from Antarctica.</title>
        <authorList>
            <person name="Coleine C."/>
            <person name="Masonjones S."/>
            <person name="Stajich J.E."/>
        </authorList>
    </citation>
    <scope>NUCLEOTIDE SEQUENCE [LARGE SCALE GENOMIC DNA]</scope>
    <source>
        <strain evidence="6 7">CCFEE 6314</strain>
    </source>
</reference>
<dbReference type="OrthoDB" id="196103at2759"/>
<dbReference type="InterPro" id="IPR010291">
    <property type="entry name" value="Ion_channel_UNC-93"/>
</dbReference>
<feature type="transmembrane region" description="Helical" evidence="5">
    <location>
        <begin position="360"/>
        <end position="380"/>
    </location>
</feature>
<feature type="transmembrane region" description="Helical" evidence="5">
    <location>
        <begin position="94"/>
        <end position="112"/>
    </location>
</feature>
<evidence type="ECO:0000313" key="6">
    <source>
        <dbReference type="EMBL" id="RVX71672.1"/>
    </source>
</evidence>
<evidence type="ECO:0000256" key="4">
    <source>
        <dbReference type="ARBA" id="ARBA00023136"/>
    </source>
</evidence>
<feature type="transmembrane region" description="Helical" evidence="5">
    <location>
        <begin position="386"/>
        <end position="409"/>
    </location>
</feature>
<feature type="transmembrane region" description="Helical" evidence="5">
    <location>
        <begin position="323"/>
        <end position="348"/>
    </location>
</feature>
<sequence>MSLPNKWRLNGPLAQNVVMGVVLFCLPGIYLALTGLGAGGGGPSALQVAIETNAILYGLFAVFGWVGGVILNIVKPRVAVIVGGVGYPLYVGRTVLGFTASCLWTAAGYIAWTYPEEKDKGKFIALQWGMTSLGGTVGGAIAFGVSVNRTAVTGVSSGVYIAFIAIMCFAMVVAGLLLKHPAEILRDDGTHLAEFKPTNMHREFKNFVTIIFDWKILVLTPAFFAAEMCLSIVSSLNSYYFNLRTRSLNNMLFQFIMIVASVCLSLLLDFDKLSRRKRGIIGIGIVSVITIGACSGLIGWMTVYGLDGRLPEPPAVDWTDPRFAGGVCLYLLWGIVFSTYLVGASWVVASLSNDPVKVAFYSGFTKGTASLGLCICFIMDSQQVTYMRQAIAMFVIYTVGSVSLLYVIIYHMKDSDYFLEEDVVVPVHVLQEKGKVVESIDDVERVEEVEGANDRKNSS</sequence>
<keyword evidence="4 5" id="KW-0472">Membrane</keyword>
<evidence type="ECO:0000256" key="1">
    <source>
        <dbReference type="ARBA" id="ARBA00004141"/>
    </source>
</evidence>
<comment type="subcellular location">
    <subcellularLocation>
        <location evidence="1">Membrane</location>
        <topology evidence="1">Multi-pass membrane protein</topology>
    </subcellularLocation>
</comment>
<dbReference type="EMBL" id="NAJM01000016">
    <property type="protein sequence ID" value="RVX71672.1"/>
    <property type="molecule type" value="Genomic_DNA"/>
</dbReference>
<evidence type="ECO:0000313" key="7">
    <source>
        <dbReference type="Proteomes" id="UP000288859"/>
    </source>
</evidence>
<dbReference type="SUPFAM" id="SSF103473">
    <property type="entry name" value="MFS general substrate transporter"/>
    <property type="match status" value="1"/>
</dbReference>
<dbReference type="PANTHER" id="PTHR23294:SF59">
    <property type="entry name" value="UNC93-LIKE PROTEIN C922.05C"/>
    <property type="match status" value="1"/>
</dbReference>
<keyword evidence="2 5" id="KW-0812">Transmembrane</keyword>
<accession>A0A438N7F1</accession>
<feature type="transmembrane region" description="Helical" evidence="5">
    <location>
        <begin position="159"/>
        <end position="178"/>
    </location>
</feature>
<dbReference type="Proteomes" id="UP000288859">
    <property type="component" value="Unassembled WGS sequence"/>
</dbReference>
<evidence type="ECO:0008006" key="8">
    <source>
        <dbReference type="Google" id="ProtNLM"/>
    </source>
</evidence>
<comment type="caution">
    <text evidence="6">The sequence shown here is derived from an EMBL/GenBank/DDBJ whole genome shotgun (WGS) entry which is preliminary data.</text>
</comment>
<evidence type="ECO:0000256" key="2">
    <source>
        <dbReference type="ARBA" id="ARBA00022692"/>
    </source>
</evidence>
<proteinExistence type="predicted"/>
<feature type="transmembrane region" description="Helical" evidence="5">
    <location>
        <begin position="251"/>
        <end position="268"/>
    </location>
</feature>
<feature type="transmembrane region" description="Helical" evidence="5">
    <location>
        <begin position="12"/>
        <end position="33"/>
    </location>
</feature>
<dbReference type="Pfam" id="PF05978">
    <property type="entry name" value="UNC-93"/>
    <property type="match status" value="1"/>
</dbReference>
<dbReference type="VEuPathDB" id="FungiDB:PV10_00357"/>
<dbReference type="PANTHER" id="PTHR23294">
    <property type="entry name" value="ET TRANSLATION PRODUCT-RELATED"/>
    <property type="match status" value="1"/>
</dbReference>
<keyword evidence="3 5" id="KW-1133">Transmembrane helix</keyword>
<feature type="transmembrane region" description="Helical" evidence="5">
    <location>
        <begin position="54"/>
        <end position="74"/>
    </location>
</feature>
<protein>
    <recommendedName>
        <fullName evidence="8">Major facilitator superfamily (MFS) profile domain-containing protein</fullName>
    </recommendedName>
</protein>